<protein>
    <submittedName>
        <fullName evidence="3">Intracellular protein transport protein USO1</fullName>
    </submittedName>
</protein>
<feature type="non-terminal residue" evidence="3">
    <location>
        <position position="1"/>
    </location>
</feature>
<keyword evidence="2" id="KW-1133">Transmembrane helix</keyword>
<keyword evidence="4" id="KW-1185">Reference proteome</keyword>
<evidence type="ECO:0000256" key="1">
    <source>
        <dbReference type="SAM" id="MobiDB-lite"/>
    </source>
</evidence>
<feature type="transmembrane region" description="Helical" evidence="2">
    <location>
        <begin position="203"/>
        <end position="223"/>
    </location>
</feature>
<keyword evidence="2" id="KW-0472">Membrane</keyword>
<reference evidence="3 4" key="1">
    <citation type="journal article" date="2013" name="Curr. Biol.">
        <title>The Genome of the Foraminiferan Reticulomyxa filosa.</title>
        <authorList>
            <person name="Glockner G."/>
            <person name="Hulsmann N."/>
            <person name="Schleicher M."/>
            <person name="Noegel A.A."/>
            <person name="Eichinger L."/>
            <person name="Gallinger C."/>
            <person name="Pawlowski J."/>
            <person name="Sierra R."/>
            <person name="Euteneuer U."/>
            <person name="Pillet L."/>
            <person name="Moustafa A."/>
            <person name="Platzer M."/>
            <person name="Groth M."/>
            <person name="Szafranski K."/>
            <person name="Schliwa M."/>
        </authorList>
    </citation>
    <scope>NUCLEOTIDE SEQUENCE [LARGE SCALE GENOMIC DNA]</scope>
</reference>
<accession>X6L999</accession>
<evidence type="ECO:0000313" key="3">
    <source>
        <dbReference type="EMBL" id="ETN97304.1"/>
    </source>
</evidence>
<comment type="caution">
    <text evidence="3">The sequence shown here is derived from an EMBL/GenBank/DDBJ whole genome shotgun (WGS) entry which is preliminary data.</text>
</comment>
<proteinExistence type="predicted"/>
<name>X6L999_RETFI</name>
<sequence length="229" mass="27026">TEKEVDNSVRQTFDNEGSKEAEEISKQLLDILEKLKKAEEKKQEFRKKEEETSKKIEEIMKTIDKKQVDKYSCDQQALNTEINILEEQKNDLIKRTNTEMKKIKKEIDDIIKEKEKLQDNLSEILKKKGLRTADAVKEFFQAYNKFQQGLIVNYAGLVNIAKDINFLEQWFYLRFNTEIKLETLLRSSDLGALTQPLQKMVPLLIKIFVVVYKPLMVLTHLILTHWKIF</sequence>
<feature type="region of interest" description="Disordered" evidence="1">
    <location>
        <begin position="1"/>
        <end position="21"/>
    </location>
</feature>
<dbReference type="EMBL" id="ASPP01050155">
    <property type="protein sequence ID" value="ETN97304.1"/>
    <property type="molecule type" value="Genomic_DNA"/>
</dbReference>
<keyword evidence="2" id="KW-0812">Transmembrane</keyword>
<dbReference type="Proteomes" id="UP000023152">
    <property type="component" value="Unassembled WGS sequence"/>
</dbReference>
<dbReference type="AlphaFoldDB" id="X6L999"/>
<gene>
    <name evidence="3" type="ORF">RFI_40227</name>
</gene>
<evidence type="ECO:0000256" key="2">
    <source>
        <dbReference type="SAM" id="Phobius"/>
    </source>
</evidence>
<evidence type="ECO:0000313" key="4">
    <source>
        <dbReference type="Proteomes" id="UP000023152"/>
    </source>
</evidence>
<feature type="non-terminal residue" evidence="3">
    <location>
        <position position="229"/>
    </location>
</feature>
<organism evidence="3 4">
    <name type="scientific">Reticulomyxa filosa</name>
    <dbReference type="NCBI Taxonomy" id="46433"/>
    <lineage>
        <taxon>Eukaryota</taxon>
        <taxon>Sar</taxon>
        <taxon>Rhizaria</taxon>
        <taxon>Retaria</taxon>
        <taxon>Foraminifera</taxon>
        <taxon>Monothalamids</taxon>
        <taxon>Reticulomyxidae</taxon>
        <taxon>Reticulomyxa</taxon>
    </lineage>
</organism>